<evidence type="ECO:0000313" key="8">
    <source>
        <dbReference type="EMBL" id="EJK70307.1"/>
    </source>
</evidence>
<evidence type="ECO:0008006" key="10">
    <source>
        <dbReference type="Google" id="ProtNLM"/>
    </source>
</evidence>
<evidence type="ECO:0000256" key="1">
    <source>
        <dbReference type="ARBA" id="ARBA00022741"/>
    </source>
</evidence>
<dbReference type="GO" id="GO:0005524">
    <property type="term" value="F:ATP binding"/>
    <property type="evidence" value="ECO:0007669"/>
    <property type="project" value="UniProtKB-KW"/>
</dbReference>
<evidence type="ECO:0000256" key="4">
    <source>
        <dbReference type="ARBA" id="ARBA00022840"/>
    </source>
</evidence>
<keyword evidence="4" id="KW-0067">ATP-binding</keyword>
<dbReference type="FunFam" id="3.40.50.300:FF:000326">
    <property type="entry name" value="P-loop containing nucleoside triphosphate hydrolase"/>
    <property type="match status" value="1"/>
</dbReference>
<evidence type="ECO:0000256" key="3">
    <source>
        <dbReference type="ARBA" id="ARBA00022806"/>
    </source>
</evidence>
<accession>K0TIE7</accession>
<dbReference type="Pfam" id="PF13087">
    <property type="entry name" value="AAA_12"/>
    <property type="match status" value="1"/>
</dbReference>
<dbReference type="InterPro" id="IPR027417">
    <property type="entry name" value="P-loop_NTPase"/>
</dbReference>
<comment type="caution">
    <text evidence="8">The sequence shown here is derived from an EMBL/GenBank/DDBJ whole genome shotgun (WGS) entry which is preliminary data.</text>
</comment>
<protein>
    <recommendedName>
        <fullName evidence="10">Helicase ATP-binding domain-containing protein</fullName>
    </recommendedName>
</protein>
<dbReference type="Proteomes" id="UP000266841">
    <property type="component" value="Unassembled WGS sequence"/>
</dbReference>
<feature type="domain" description="DNA2/NAM7 helicase-like C-terminal" evidence="7">
    <location>
        <begin position="644"/>
        <end position="840"/>
    </location>
</feature>
<dbReference type="eggNOG" id="KOG1801">
    <property type="taxonomic scope" value="Eukaryota"/>
</dbReference>
<feature type="domain" description="DNA2/NAM7 helicase helicase" evidence="6">
    <location>
        <begin position="338"/>
        <end position="636"/>
    </location>
</feature>
<organism evidence="8 9">
    <name type="scientific">Thalassiosira oceanica</name>
    <name type="common">Marine diatom</name>
    <dbReference type="NCBI Taxonomy" id="159749"/>
    <lineage>
        <taxon>Eukaryota</taxon>
        <taxon>Sar</taxon>
        <taxon>Stramenopiles</taxon>
        <taxon>Ochrophyta</taxon>
        <taxon>Bacillariophyta</taxon>
        <taxon>Coscinodiscophyceae</taxon>
        <taxon>Thalassiosirophycidae</taxon>
        <taxon>Thalassiosirales</taxon>
        <taxon>Thalassiosiraceae</taxon>
        <taxon>Thalassiosira</taxon>
    </lineage>
</organism>
<dbReference type="EMBL" id="AGNL01008724">
    <property type="protein sequence ID" value="EJK70307.1"/>
    <property type="molecule type" value="Genomic_DNA"/>
</dbReference>
<evidence type="ECO:0000313" key="9">
    <source>
        <dbReference type="Proteomes" id="UP000266841"/>
    </source>
</evidence>
<reference evidence="8 9" key="1">
    <citation type="journal article" date="2012" name="Genome Biol.">
        <title>Genome and low-iron response of an oceanic diatom adapted to chronic iron limitation.</title>
        <authorList>
            <person name="Lommer M."/>
            <person name="Specht M."/>
            <person name="Roy A.S."/>
            <person name="Kraemer L."/>
            <person name="Andreson R."/>
            <person name="Gutowska M.A."/>
            <person name="Wolf J."/>
            <person name="Bergner S.V."/>
            <person name="Schilhabel M.B."/>
            <person name="Klostermeier U.C."/>
            <person name="Beiko R.G."/>
            <person name="Rosenstiel P."/>
            <person name="Hippler M."/>
            <person name="Laroche J."/>
        </authorList>
    </citation>
    <scope>NUCLEOTIDE SEQUENCE [LARGE SCALE GENOMIC DNA]</scope>
    <source>
        <strain evidence="8 9">CCMP1005</strain>
    </source>
</reference>
<evidence type="ECO:0000256" key="2">
    <source>
        <dbReference type="ARBA" id="ARBA00022801"/>
    </source>
</evidence>
<dbReference type="Pfam" id="PF13086">
    <property type="entry name" value="AAA_11"/>
    <property type="match status" value="1"/>
</dbReference>
<keyword evidence="9" id="KW-1185">Reference proteome</keyword>
<dbReference type="PANTHER" id="PTHR10887:SF495">
    <property type="entry name" value="HELICASE SENATAXIN ISOFORM X1-RELATED"/>
    <property type="match status" value="1"/>
</dbReference>
<keyword evidence="2" id="KW-0378">Hydrolase</keyword>
<evidence type="ECO:0000256" key="5">
    <source>
        <dbReference type="SAM" id="MobiDB-lite"/>
    </source>
</evidence>
<dbReference type="Gene3D" id="3.40.50.300">
    <property type="entry name" value="P-loop containing nucleotide triphosphate hydrolases"/>
    <property type="match status" value="2"/>
</dbReference>
<dbReference type="InterPro" id="IPR041679">
    <property type="entry name" value="DNA2/NAM7-like_C"/>
</dbReference>
<name>K0TIE7_THAOC</name>
<sequence length="868" mass="96381">MSSIKIFGAEKARREARKRLHEPRPSFDRSKRRPRSRSNTRPYPRSMREYERFFGCLMSSSIQAIRQSETDVDIYKQVMHQACTLLNVPTVAAPYHLLPTGSGSKSFQGTYENARSYYMSRAPLVLEESRCIVADVLSKSSRMESFELNLISVEEKYPKLADTAYAPVLLHFDARGRQLDSKSTRPGGVFLIKRGKSSVLACVATNGSFNQSATSSLLLMIFRRNEIDLAKSIGDPSELIFHATPLTTLISHVRQIEACLRMVKVPFLQKLLGVKGSTHIRFDNSEDSDQDGVVDDFHEQHRPIQEGYYIEEESIEEDKDVDDEADDMLAGLLSKLSNLNATQELAARKFLDSPKESLHLVQGPPGTGKSTFLVNVICRRLATNPKGRILVTAPTNRAVLVLAERFLAVASNGDMDLSTKCNAVLVGVEDKLISSSDERCIPSESSLRSIYAYTWLDTVKIHCTMIISLLEDYMKTTSGSMIDRIKALASKLSDRLNLGLPSARNAGRCALEVLGHLDSASAAVSMKNTSTPHGEFNSIARMEADRALKSTKDLAEALDGIDCPVAELLATARVVFCTLSTAGASILKQTKRFDDLLVDEAAAATEPELCIPFHLRPQRLLAVGDPAQLPPTIMSRHAADLGLSITLHERLMNLVGCEYIMLDQQYRMVPEISAFPCKEFYNGEIQDGDNVLRDSYKSDLYFSFEAPYQFIHVTGVESQQFGGSYENEEECKKVVSLVQQIKRRSGTSNWQSADKLRIITFYQGQVTLLKRMLSKKGLGRVFVGTVDSNQGCEADITIVSFVRSSAKRGVRHATGFLTDTRRINVALTRARHHLVCVGNSNLLAKEGSDAVRNLISHSMEFGCLRVSD</sequence>
<dbReference type="SUPFAM" id="SSF52540">
    <property type="entry name" value="P-loop containing nucleoside triphosphate hydrolases"/>
    <property type="match status" value="1"/>
</dbReference>
<dbReference type="GO" id="GO:0004386">
    <property type="term" value="F:helicase activity"/>
    <property type="evidence" value="ECO:0007669"/>
    <property type="project" value="UniProtKB-KW"/>
</dbReference>
<dbReference type="GO" id="GO:0016787">
    <property type="term" value="F:hydrolase activity"/>
    <property type="evidence" value="ECO:0007669"/>
    <property type="project" value="UniProtKB-KW"/>
</dbReference>
<dbReference type="InterPro" id="IPR045055">
    <property type="entry name" value="DNA2/NAM7-like"/>
</dbReference>
<keyword evidence="1" id="KW-0547">Nucleotide-binding</keyword>
<evidence type="ECO:0000259" key="7">
    <source>
        <dbReference type="Pfam" id="PF13087"/>
    </source>
</evidence>
<dbReference type="InterPro" id="IPR041677">
    <property type="entry name" value="DNA2/NAM7_AAA_11"/>
</dbReference>
<dbReference type="GO" id="GO:0005694">
    <property type="term" value="C:chromosome"/>
    <property type="evidence" value="ECO:0007669"/>
    <property type="project" value="UniProtKB-ARBA"/>
</dbReference>
<proteinExistence type="predicted"/>
<evidence type="ECO:0000259" key="6">
    <source>
        <dbReference type="Pfam" id="PF13086"/>
    </source>
</evidence>
<feature type="region of interest" description="Disordered" evidence="5">
    <location>
        <begin position="1"/>
        <end position="44"/>
    </location>
</feature>
<dbReference type="OrthoDB" id="43512at2759"/>
<dbReference type="PANTHER" id="PTHR10887">
    <property type="entry name" value="DNA2/NAM7 HELICASE FAMILY"/>
    <property type="match status" value="1"/>
</dbReference>
<dbReference type="CDD" id="cd18808">
    <property type="entry name" value="SF1_C_Upf1"/>
    <property type="match status" value="1"/>
</dbReference>
<dbReference type="AlphaFoldDB" id="K0TIE7"/>
<dbReference type="InterPro" id="IPR047187">
    <property type="entry name" value="SF1_C_Upf1"/>
</dbReference>
<dbReference type="OMA" id="CEADITI"/>
<gene>
    <name evidence="8" type="ORF">THAOC_08344</name>
</gene>
<keyword evidence="3" id="KW-0347">Helicase</keyword>